<protein>
    <submittedName>
        <fullName evidence="1">Uncharacterized protein</fullName>
    </submittedName>
</protein>
<reference evidence="1 2" key="1">
    <citation type="submission" date="2017-11" db="EMBL/GenBank/DDBJ databases">
        <title>Genomic Encyclopedia of Archaeal and Bacterial Type Strains, Phase II (KMG-II): From Individual Species to Whole Genera.</title>
        <authorList>
            <person name="Goeker M."/>
        </authorList>
    </citation>
    <scope>NUCLEOTIDE SEQUENCE [LARGE SCALE GENOMIC DNA]</scope>
    <source>
        <strain evidence="1 2">DSM 28175</strain>
    </source>
</reference>
<gene>
    <name evidence="1" type="ORF">CLV57_2325</name>
</gene>
<organism evidence="1 2">
    <name type="scientific">Mucilaginibacter auburnensis</name>
    <dbReference type="NCBI Taxonomy" id="1457233"/>
    <lineage>
        <taxon>Bacteria</taxon>
        <taxon>Pseudomonadati</taxon>
        <taxon>Bacteroidota</taxon>
        <taxon>Sphingobacteriia</taxon>
        <taxon>Sphingobacteriales</taxon>
        <taxon>Sphingobacteriaceae</taxon>
        <taxon>Mucilaginibacter</taxon>
    </lineage>
</organism>
<dbReference type="RefSeq" id="WP_100341560.1">
    <property type="nucleotide sequence ID" value="NZ_PGFJ01000002.1"/>
</dbReference>
<dbReference type="AlphaFoldDB" id="A0A2H9VLH7"/>
<keyword evidence="2" id="KW-1185">Reference proteome</keyword>
<dbReference type="OrthoDB" id="5821096at2"/>
<accession>A0A2H9VLH7</accession>
<evidence type="ECO:0000313" key="1">
    <source>
        <dbReference type="EMBL" id="PJJ79199.1"/>
    </source>
</evidence>
<dbReference type="Proteomes" id="UP000242687">
    <property type="component" value="Unassembled WGS sequence"/>
</dbReference>
<name>A0A2H9VLH7_9SPHI</name>
<comment type="caution">
    <text evidence="1">The sequence shown here is derived from an EMBL/GenBank/DDBJ whole genome shotgun (WGS) entry which is preliminary data.</text>
</comment>
<evidence type="ECO:0000313" key="2">
    <source>
        <dbReference type="Proteomes" id="UP000242687"/>
    </source>
</evidence>
<proteinExistence type="predicted"/>
<dbReference type="EMBL" id="PGFJ01000002">
    <property type="protein sequence ID" value="PJJ79199.1"/>
    <property type="molecule type" value="Genomic_DNA"/>
</dbReference>
<sequence length="144" mass="16080">MKKSVIAIYGPSNQGKSETVRETANLLFIAFPNHTLHTINTGPDFTYIVDINGIKIGIESQGDPNSRMFQSLQTFVAQGCNIIVCSCRSRGATAGAVEDLHRNHQYEIIWSTNHRSWHKNQTQLNQIAASEILELIKLIMNGQL</sequence>